<evidence type="ECO:0000313" key="2">
    <source>
        <dbReference type="EMBL" id="KVV58326.1"/>
    </source>
</evidence>
<feature type="domain" description="HTH cro/C1-type" evidence="1">
    <location>
        <begin position="22"/>
        <end position="76"/>
    </location>
</feature>
<evidence type="ECO:0000259" key="1">
    <source>
        <dbReference type="PROSITE" id="PS50943"/>
    </source>
</evidence>
<dbReference type="SUPFAM" id="SSF47413">
    <property type="entry name" value="lambda repressor-like DNA-binding domains"/>
    <property type="match status" value="1"/>
</dbReference>
<keyword evidence="3" id="KW-1185">Reference proteome</keyword>
<evidence type="ECO:0000313" key="3">
    <source>
        <dbReference type="Proteomes" id="UP000062317"/>
    </source>
</evidence>
<dbReference type="Gene3D" id="1.10.260.40">
    <property type="entry name" value="lambda repressor-like DNA-binding domains"/>
    <property type="match status" value="1"/>
</dbReference>
<dbReference type="EMBL" id="LPEQ01000007">
    <property type="protein sequence ID" value="KVV58326.1"/>
    <property type="molecule type" value="Genomic_DNA"/>
</dbReference>
<dbReference type="InterPro" id="IPR001387">
    <property type="entry name" value="Cro/C1-type_HTH"/>
</dbReference>
<protein>
    <recommendedName>
        <fullName evidence="1">HTH cro/C1-type domain-containing protein</fullName>
    </recommendedName>
</protein>
<proteinExistence type="predicted"/>
<comment type="caution">
    <text evidence="2">The sequence shown here is derived from an EMBL/GenBank/DDBJ whole genome shotgun (WGS) entry which is preliminary data.</text>
</comment>
<dbReference type="Proteomes" id="UP000062317">
    <property type="component" value="Unassembled WGS sequence"/>
</dbReference>
<dbReference type="InterPro" id="IPR010982">
    <property type="entry name" value="Lambda_DNA-bd_dom_sf"/>
</dbReference>
<sequence>MISNMQTNRKSVLAAKQLGDALRHRRKELGLTLEQLASKLNVDVGQLSRFERAEFKIVSRNLQKVAAFLQIQVDDGVGEPDCIVEQFAELLGRSARHRAAAIALVRALQELR</sequence>
<dbReference type="CDD" id="cd00093">
    <property type="entry name" value="HTH_XRE"/>
    <property type="match status" value="1"/>
</dbReference>
<dbReference type="PROSITE" id="PS50943">
    <property type="entry name" value="HTH_CROC1"/>
    <property type="match status" value="1"/>
</dbReference>
<dbReference type="Pfam" id="PF01381">
    <property type="entry name" value="HTH_3"/>
    <property type="match status" value="1"/>
</dbReference>
<gene>
    <name evidence="2" type="ORF">WT27_22220</name>
</gene>
<organism evidence="2 3">
    <name type="scientific">Burkholderia territorii</name>
    <dbReference type="NCBI Taxonomy" id="1503055"/>
    <lineage>
        <taxon>Bacteria</taxon>
        <taxon>Pseudomonadati</taxon>
        <taxon>Pseudomonadota</taxon>
        <taxon>Betaproteobacteria</taxon>
        <taxon>Burkholderiales</taxon>
        <taxon>Burkholderiaceae</taxon>
        <taxon>Burkholderia</taxon>
        <taxon>Burkholderia cepacia complex</taxon>
    </lineage>
</organism>
<name>A0A125AEW5_9BURK</name>
<dbReference type="GO" id="GO:0003677">
    <property type="term" value="F:DNA binding"/>
    <property type="evidence" value="ECO:0007669"/>
    <property type="project" value="InterPro"/>
</dbReference>
<dbReference type="AlphaFoldDB" id="A0A125AEW5"/>
<reference evidence="2 3" key="1">
    <citation type="submission" date="2015-11" db="EMBL/GenBank/DDBJ databases">
        <title>Expanding the genomic diversity of Burkholderia species for the development of highly accurate diagnostics.</title>
        <authorList>
            <person name="Sahl J."/>
            <person name="Keim P."/>
            <person name="Wagner D."/>
        </authorList>
    </citation>
    <scope>NUCLEOTIDE SEQUENCE [LARGE SCALE GENOMIC DNA]</scope>
    <source>
        <strain evidence="2 3">MSMB1301WGS</strain>
    </source>
</reference>
<accession>A0A125AEW5</accession>
<dbReference type="SMART" id="SM00530">
    <property type="entry name" value="HTH_XRE"/>
    <property type="match status" value="1"/>
</dbReference>